<keyword evidence="8" id="KW-0407">Ion channel</keyword>
<dbReference type="RefSeq" id="WP_139678310.1">
    <property type="nucleotide sequence ID" value="NZ_VDMN01000005.1"/>
</dbReference>
<evidence type="ECO:0000256" key="1">
    <source>
        <dbReference type="ARBA" id="ARBA00004141"/>
    </source>
</evidence>
<organism evidence="10 11">
    <name type="scientific">Aliirhizobium smilacinae</name>
    <dbReference type="NCBI Taxonomy" id="1395944"/>
    <lineage>
        <taxon>Bacteria</taxon>
        <taxon>Pseudomonadati</taxon>
        <taxon>Pseudomonadota</taxon>
        <taxon>Alphaproteobacteria</taxon>
        <taxon>Hyphomicrobiales</taxon>
        <taxon>Rhizobiaceae</taxon>
        <taxon>Aliirhizobium</taxon>
    </lineage>
</organism>
<accession>A0A5C4XEC3</accession>
<dbReference type="GO" id="GO:0044877">
    <property type="term" value="F:protein-containing complex binding"/>
    <property type="evidence" value="ECO:0007669"/>
    <property type="project" value="TreeGrafter"/>
</dbReference>
<evidence type="ECO:0000256" key="2">
    <source>
        <dbReference type="ARBA" id="ARBA00022448"/>
    </source>
</evidence>
<dbReference type="PANTHER" id="PTHR45638:SF11">
    <property type="entry name" value="CYCLIC NUCLEOTIDE-GATED CATION CHANNEL SUBUNIT A"/>
    <property type="match status" value="1"/>
</dbReference>
<evidence type="ECO:0000256" key="8">
    <source>
        <dbReference type="ARBA" id="ARBA00023303"/>
    </source>
</evidence>
<dbReference type="CDD" id="cd00038">
    <property type="entry name" value="CAP_ED"/>
    <property type="match status" value="1"/>
</dbReference>
<dbReference type="PROSITE" id="PS00889">
    <property type="entry name" value="CNMP_BINDING_2"/>
    <property type="match status" value="1"/>
</dbReference>
<dbReference type="InterPro" id="IPR014710">
    <property type="entry name" value="RmlC-like_jellyroll"/>
</dbReference>
<gene>
    <name evidence="10" type="ORF">FHP24_21680</name>
</gene>
<keyword evidence="11" id="KW-1185">Reference proteome</keyword>
<dbReference type="SMART" id="SM00100">
    <property type="entry name" value="cNMP"/>
    <property type="match status" value="1"/>
</dbReference>
<dbReference type="SUPFAM" id="SSF51206">
    <property type="entry name" value="cAMP-binding domain-like"/>
    <property type="match status" value="1"/>
</dbReference>
<proteinExistence type="predicted"/>
<dbReference type="PROSITE" id="PS50042">
    <property type="entry name" value="CNMP_BINDING_3"/>
    <property type="match status" value="1"/>
</dbReference>
<keyword evidence="7" id="KW-1071">Ligand-gated ion channel</keyword>
<dbReference type="Gene3D" id="2.60.120.10">
    <property type="entry name" value="Jelly Rolls"/>
    <property type="match status" value="1"/>
</dbReference>
<dbReference type="InterPro" id="IPR018490">
    <property type="entry name" value="cNMP-bd_dom_sf"/>
</dbReference>
<evidence type="ECO:0000256" key="3">
    <source>
        <dbReference type="ARBA" id="ARBA00022692"/>
    </source>
</evidence>
<dbReference type="InterPro" id="IPR018488">
    <property type="entry name" value="cNMP-bd_CS"/>
</dbReference>
<dbReference type="Proteomes" id="UP000311605">
    <property type="component" value="Unassembled WGS sequence"/>
</dbReference>
<dbReference type="OrthoDB" id="3525895at2"/>
<dbReference type="InterPro" id="IPR050866">
    <property type="entry name" value="CNG_cation_channel"/>
</dbReference>
<dbReference type="AlphaFoldDB" id="A0A5C4XEC3"/>
<dbReference type="PANTHER" id="PTHR45638">
    <property type="entry name" value="CYCLIC NUCLEOTIDE-GATED CATION CHANNEL SUBUNIT A"/>
    <property type="match status" value="1"/>
</dbReference>
<feature type="domain" description="Cyclic nucleotide-binding" evidence="9">
    <location>
        <begin position="14"/>
        <end position="133"/>
    </location>
</feature>
<comment type="caution">
    <text evidence="10">The sequence shown here is derived from an EMBL/GenBank/DDBJ whole genome shotgun (WGS) entry which is preliminary data.</text>
</comment>
<keyword evidence="3" id="KW-0812">Transmembrane</keyword>
<evidence type="ECO:0000259" key="9">
    <source>
        <dbReference type="PROSITE" id="PS50042"/>
    </source>
</evidence>
<dbReference type="PRINTS" id="PR00103">
    <property type="entry name" value="CAMPKINASE"/>
</dbReference>
<name>A0A5C4XEC3_9HYPH</name>
<keyword evidence="4" id="KW-1133">Transmembrane helix</keyword>
<comment type="subcellular location">
    <subcellularLocation>
        <location evidence="1">Membrane</location>
        <topology evidence="1">Multi-pass membrane protein</topology>
    </subcellularLocation>
</comment>
<evidence type="ECO:0000256" key="5">
    <source>
        <dbReference type="ARBA" id="ARBA00023065"/>
    </source>
</evidence>
<evidence type="ECO:0000313" key="11">
    <source>
        <dbReference type="Proteomes" id="UP000311605"/>
    </source>
</evidence>
<keyword evidence="2" id="KW-0813">Transport</keyword>
<dbReference type="GO" id="GO:0016020">
    <property type="term" value="C:membrane"/>
    <property type="evidence" value="ECO:0007669"/>
    <property type="project" value="UniProtKB-SubCell"/>
</dbReference>
<dbReference type="EMBL" id="VDMN01000005">
    <property type="protein sequence ID" value="TNM61863.1"/>
    <property type="molecule type" value="Genomic_DNA"/>
</dbReference>
<evidence type="ECO:0000256" key="7">
    <source>
        <dbReference type="ARBA" id="ARBA00023286"/>
    </source>
</evidence>
<dbReference type="InterPro" id="IPR000595">
    <property type="entry name" value="cNMP-bd_dom"/>
</dbReference>
<keyword evidence="5" id="KW-0406">Ion transport</keyword>
<evidence type="ECO:0000256" key="4">
    <source>
        <dbReference type="ARBA" id="ARBA00022989"/>
    </source>
</evidence>
<dbReference type="Pfam" id="PF00027">
    <property type="entry name" value="cNMP_binding"/>
    <property type="match status" value="1"/>
</dbReference>
<sequence>MLSDEVKTLREVPIFASIEPAKLKLLAFACDRVTYRQGQDLCRQGDQGDAAYVLLSGAADVIVSSAAGDIRVAEVGPNAIVGEMSVLCNIPRTATVRATSKLEALRISKDHFLALTSEFPEVAAEIMRTLATRLSRTTAELANARLSPPTH</sequence>
<dbReference type="GO" id="GO:0005221">
    <property type="term" value="F:intracellularly cyclic nucleotide-activated monoatomic cation channel activity"/>
    <property type="evidence" value="ECO:0007669"/>
    <property type="project" value="InterPro"/>
</dbReference>
<protein>
    <submittedName>
        <fullName evidence="10">Cyclic nucleotide-binding domain-containing protein</fullName>
    </submittedName>
</protein>
<evidence type="ECO:0000313" key="10">
    <source>
        <dbReference type="EMBL" id="TNM61863.1"/>
    </source>
</evidence>
<reference evidence="10 11" key="1">
    <citation type="submission" date="2019-06" db="EMBL/GenBank/DDBJ databases">
        <title>The draft genome of Rhizobium smilacinae PTYR-5.</title>
        <authorList>
            <person name="Liu L."/>
            <person name="Li L."/>
            <person name="Zhang X."/>
        </authorList>
    </citation>
    <scope>NUCLEOTIDE SEQUENCE [LARGE SCALE GENOMIC DNA]</scope>
    <source>
        <strain evidence="10 11">PTYR-5</strain>
    </source>
</reference>
<keyword evidence="6" id="KW-0472">Membrane</keyword>
<evidence type="ECO:0000256" key="6">
    <source>
        <dbReference type="ARBA" id="ARBA00023136"/>
    </source>
</evidence>